<reference evidence="1 2" key="1">
    <citation type="journal article" date="2020" name="Mol. Biol. Evol.">
        <title>Distinct Expression and Methylation Patterns for Genes with Different Fates following a Single Whole-Genome Duplication in Flowering Plants.</title>
        <authorList>
            <person name="Shi T."/>
            <person name="Rahmani R.S."/>
            <person name="Gugger P.F."/>
            <person name="Wang M."/>
            <person name="Li H."/>
            <person name="Zhang Y."/>
            <person name="Li Z."/>
            <person name="Wang Q."/>
            <person name="Van de Peer Y."/>
            <person name="Marchal K."/>
            <person name="Chen J."/>
        </authorList>
    </citation>
    <scope>NUCLEOTIDE SEQUENCE [LARGE SCALE GENOMIC DNA]</scope>
    <source>
        <tissue evidence="1">Leaf</tissue>
    </source>
</reference>
<sequence length="62" mass="7320">MQRKQRRCCQEVLRGDGIALKVYDTHADYYESILQVEKAMDEEVAKELERESDQETALKEDK</sequence>
<keyword evidence="2" id="KW-1185">Reference proteome</keyword>
<proteinExistence type="predicted"/>
<evidence type="ECO:0000313" key="1">
    <source>
        <dbReference type="EMBL" id="DAD19940.1"/>
    </source>
</evidence>
<dbReference type="AlphaFoldDB" id="A0A822XHT5"/>
<organism evidence="1 2">
    <name type="scientific">Nelumbo nucifera</name>
    <name type="common">Sacred lotus</name>
    <dbReference type="NCBI Taxonomy" id="4432"/>
    <lineage>
        <taxon>Eukaryota</taxon>
        <taxon>Viridiplantae</taxon>
        <taxon>Streptophyta</taxon>
        <taxon>Embryophyta</taxon>
        <taxon>Tracheophyta</taxon>
        <taxon>Spermatophyta</taxon>
        <taxon>Magnoliopsida</taxon>
        <taxon>Proteales</taxon>
        <taxon>Nelumbonaceae</taxon>
        <taxon>Nelumbo</taxon>
    </lineage>
</organism>
<gene>
    <name evidence="1" type="ORF">HUJ06_021403</name>
</gene>
<accession>A0A822XHT5</accession>
<dbReference type="Proteomes" id="UP000607653">
    <property type="component" value="Unassembled WGS sequence"/>
</dbReference>
<comment type="caution">
    <text evidence="1">The sequence shown here is derived from an EMBL/GenBank/DDBJ whole genome shotgun (WGS) entry which is preliminary data.</text>
</comment>
<dbReference type="EMBL" id="DUZY01000001">
    <property type="protein sequence ID" value="DAD19940.1"/>
    <property type="molecule type" value="Genomic_DNA"/>
</dbReference>
<name>A0A822XHT5_NELNU</name>
<protein>
    <submittedName>
        <fullName evidence="1">Uncharacterized protein</fullName>
    </submittedName>
</protein>
<evidence type="ECO:0000313" key="2">
    <source>
        <dbReference type="Proteomes" id="UP000607653"/>
    </source>
</evidence>